<comment type="similarity">
    <text evidence="2">Belongs to the outer membrane factor (OMF) (TC 1.B.17) family.</text>
</comment>
<evidence type="ECO:0000256" key="2">
    <source>
        <dbReference type="ARBA" id="ARBA00007613"/>
    </source>
</evidence>
<dbReference type="PANTHER" id="PTHR30026:SF20">
    <property type="entry name" value="OUTER MEMBRANE PROTEIN TOLC"/>
    <property type="match status" value="1"/>
</dbReference>
<feature type="signal peptide" evidence="9">
    <location>
        <begin position="1"/>
        <end position="30"/>
    </location>
</feature>
<keyword evidence="6" id="KW-0472">Membrane</keyword>
<name>A0A9X2Q3H5_9BACT</name>
<keyword evidence="3" id="KW-0813">Transport</keyword>
<protein>
    <submittedName>
        <fullName evidence="10">Outer membrane protein</fullName>
    </submittedName>
</protein>
<dbReference type="EMBL" id="JANUAE010000007">
    <property type="protein sequence ID" value="MCS3710611.1"/>
    <property type="molecule type" value="Genomic_DNA"/>
</dbReference>
<organism evidence="10 11">
    <name type="scientific">Salinibacter ruber</name>
    <dbReference type="NCBI Taxonomy" id="146919"/>
    <lineage>
        <taxon>Bacteria</taxon>
        <taxon>Pseudomonadati</taxon>
        <taxon>Rhodothermota</taxon>
        <taxon>Rhodothermia</taxon>
        <taxon>Rhodothermales</taxon>
        <taxon>Salinibacteraceae</taxon>
        <taxon>Salinibacter</taxon>
    </lineage>
</organism>
<evidence type="ECO:0000256" key="8">
    <source>
        <dbReference type="SAM" id="Coils"/>
    </source>
</evidence>
<dbReference type="GO" id="GO:1990281">
    <property type="term" value="C:efflux pump complex"/>
    <property type="evidence" value="ECO:0007669"/>
    <property type="project" value="TreeGrafter"/>
</dbReference>
<dbReference type="GO" id="GO:0009279">
    <property type="term" value="C:cell outer membrane"/>
    <property type="evidence" value="ECO:0007669"/>
    <property type="project" value="UniProtKB-SubCell"/>
</dbReference>
<evidence type="ECO:0000313" key="10">
    <source>
        <dbReference type="EMBL" id="MCS3710611.1"/>
    </source>
</evidence>
<sequence>MRRLPLFRPVSTGLSLLAVLLVFGAAPATAQMQPPQDTTQVTFDEAVRTALDQNTNIKRAQAQARQSNVQVRSEWMDFAPNLSIDSDVTRRVGRNFSQVTGDFTTQSTDFFNLSGRSSITLFNGFENISSLRGAREQAGADQTNLKRTRREVVFDVMDQFISLVESREIVRVRREQVTAQRQRLRQIEQFVEAGSRPESDLFTAEADLADAEQQLLQGKREREVTQTRLIQTLQLNPREAYDFRVPDLEGATLDSSRQELPALIDEAFQKRLDLRVAEAERRAAEQGVRSARSAYYPTLSLSGSYGTDWSSRGVAGNASDDFTNQLDVNRGGGLSLSISIPIFDRLQRSNQVEQAQVQAQDAEYALQDQRQEIALQVRQSYLDYRNAVQQLEAANKRLRAAERARTAAQERYELGSADIVELQNAIRDYVDAASQQVRARYELFFQQKRIDYNVGRLSPSAPLLGAPAEP</sequence>
<dbReference type="AlphaFoldDB" id="A0A9X2Q3H5"/>
<dbReference type="Pfam" id="PF02321">
    <property type="entry name" value="OEP"/>
    <property type="match status" value="2"/>
</dbReference>
<keyword evidence="7" id="KW-0998">Cell outer membrane</keyword>
<keyword evidence="9" id="KW-0732">Signal</keyword>
<evidence type="ECO:0000256" key="7">
    <source>
        <dbReference type="ARBA" id="ARBA00023237"/>
    </source>
</evidence>
<evidence type="ECO:0000313" key="11">
    <source>
        <dbReference type="Proteomes" id="UP001155057"/>
    </source>
</evidence>
<comment type="caution">
    <text evidence="10">The sequence shown here is derived from an EMBL/GenBank/DDBJ whole genome shotgun (WGS) entry which is preliminary data.</text>
</comment>
<dbReference type="Proteomes" id="UP001155057">
    <property type="component" value="Unassembled WGS sequence"/>
</dbReference>
<dbReference type="Gene3D" id="1.20.1600.10">
    <property type="entry name" value="Outer membrane efflux proteins (OEP)"/>
    <property type="match status" value="1"/>
</dbReference>
<dbReference type="SUPFAM" id="SSF56954">
    <property type="entry name" value="Outer membrane efflux proteins (OEP)"/>
    <property type="match status" value="1"/>
</dbReference>
<feature type="coiled-coil region" evidence="8">
    <location>
        <begin position="352"/>
        <end position="411"/>
    </location>
</feature>
<feature type="coiled-coil region" evidence="8">
    <location>
        <begin position="201"/>
        <end position="228"/>
    </location>
</feature>
<gene>
    <name evidence="10" type="ORF">GGP61_002224</name>
</gene>
<dbReference type="InterPro" id="IPR003423">
    <property type="entry name" value="OMP_efflux"/>
</dbReference>
<reference evidence="10" key="1">
    <citation type="submission" date="2022-08" db="EMBL/GenBank/DDBJ databases">
        <title>Genomic Encyclopedia of Type Strains, Phase V (KMG-V): Genome sequencing to study the core and pangenomes of soil and plant-associated prokaryotes.</title>
        <authorList>
            <person name="Whitman W."/>
        </authorList>
    </citation>
    <scope>NUCLEOTIDE SEQUENCE</scope>
    <source>
        <strain evidence="10">SP3049</strain>
    </source>
</reference>
<keyword evidence="4" id="KW-1134">Transmembrane beta strand</keyword>
<keyword evidence="5" id="KW-0812">Transmembrane</keyword>
<dbReference type="GO" id="GO:0015562">
    <property type="term" value="F:efflux transmembrane transporter activity"/>
    <property type="evidence" value="ECO:0007669"/>
    <property type="project" value="InterPro"/>
</dbReference>
<evidence type="ECO:0000256" key="3">
    <source>
        <dbReference type="ARBA" id="ARBA00022448"/>
    </source>
</evidence>
<feature type="chain" id="PRO_5041196852" evidence="9">
    <location>
        <begin position="31"/>
        <end position="470"/>
    </location>
</feature>
<dbReference type="PANTHER" id="PTHR30026">
    <property type="entry name" value="OUTER MEMBRANE PROTEIN TOLC"/>
    <property type="match status" value="1"/>
</dbReference>
<evidence type="ECO:0000256" key="5">
    <source>
        <dbReference type="ARBA" id="ARBA00022692"/>
    </source>
</evidence>
<dbReference type="GO" id="GO:0015288">
    <property type="term" value="F:porin activity"/>
    <property type="evidence" value="ECO:0007669"/>
    <property type="project" value="TreeGrafter"/>
</dbReference>
<keyword evidence="8" id="KW-0175">Coiled coil</keyword>
<comment type="subcellular location">
    <subcellularLocation>
        <location evidence="1">Cell outer membrane</location>
    </subcellularLocation>
</comment>
<evidence type="ECO:0000256" key="9">
    <source>
        <dbReference type="SAM" id="SignalP"/>
    </source>
</evidence>
<proteinExistence type="inferred from homology"/>
<evidence type="ECO:0000256" key="4">
    <source>
        <dbReference type="ARBA" id="ARBA00022452"/>
    </source>
</evidence>
<dbReference type="RefSeq" id="WP_011405552.1">
    <property type="nucleotide sequence ID" value="NZ_CALTRY010000001.1"/>
</dbReference>
<evidence type="ECO:0000256" key="1">
    <source>
        <dbReference type="ARBA" id="ARBA00004442"/>
    </source>
</evidence>
<accession>A0A9X2Q3H5</accession>
<evidence type="ECO:0000256" key="6">
    <source>
        <dbReference type="ARBA" id="ARBA00023136"/>
    </source>
</evidence>
<dbReference type="InterPro" id="IPR051906">
    <property type="entry name" value="TolC-like"/>
</dbReference>